<dbReference type="PANTHER" id="PTHR23167:SF46">
    <property type="entry name" value="EPS15 HOMOLOGY DOMAIN CONTAINING PROTEIN-BINDING PROTEIN 1, ISOFORM F"/>
    <property type="match status" value="1"/>
</dbReference>
<protein>
    <submittedName>
        <fullName evidence="4">Uncharacterized protein</fullName>
    </submittedName>
</protein>
<dbReference type="EMBL" id="CAWYQH010000035">
    <property type="protein sequence ID" value="CAK8677012.1"/>
    <property type="molecule type" value="Genomic_DNA"/>
</dbReference>
<dbReference type="Pfam" id="PF10358">
    <property type="entry name" value="NT-C2"/>
    <property type="match status" value="1"/>
</dbReference>
<dbReference type="PROSITE" id="PS51848">
    <property type="entry name" value="BMERB"/>
    <property type="match status" value="1"/>
</dbReference>
<dbReference type="Pfam" id="PF12130">
    <property type="entry name" value="bMERB_dom"/>
    <property type="match status" value="1"/>
</dbReference>
<dbReference type="SMART" id="SM01203">
    <property type="entry name" value="DUF3585"/>
    <property type="match status" value="1"/>
</dbReference>
<evidence type="ECO:0000259" key="3">
    <source>
        <dbReference type="PROSITE" id="PS51848"/>
    </source>
</evidence>
<dbReference type="PROSITE" id="PS51840">
    <property type="entry name" value="C2_NT"/>
    <property type="match status" value="1"/>
</dbReference>
<evidence type="ECO:0000256" key="1">
    <source>
        <dbReference type="SAM" id="Coils"/>
    </source>
</evidence>
<dbReference type="PANTHER" id="PTHR23167">
    <property type="entry name" value="CALPONIN HOMOLOGY DOMAIN-CONTAINING PROTEIN DDB_G0272472-RELATED"/>
    <property type="match status" value="1"/>
</dbReference>
<dbReference type="InterPro" id="IPR019448">
    <property type="entry name" value="NT-C2"/>
</dbReference>
<feature type="domain" description="BMERB" evidence="3">
    <location>
        <begin position="886"/>
        <end position="1040"/>
    </location>
</feature>
<evidence type="ECO:0000313" key="5">
    <source>
        <dbReference type="Proteomes" id="UP001642483"/>
    </source>
</evidence>
<evidence type="ECO:0000259" key="2">
    <source>
        <dbReference type="PROSITE" id="PS51840"/>
    </source>
</evidence>
<dbReference type="InterPro" id="IPR022735">
    <property type="entry name" value="bMERB_dom"/>
</dbReference>
<feature type="domain" description="C2 NT-type" evidence="2">
    <location>
        <begin position="5"/>
        <end position="158"/>
    </location>
</feature>
<dbReference type="Proteomes" id="UP001642483">
    <property type="component" value="Unassembled WGS sequence"/>
</dbReference>
<feature type="coiled-coil region" evidence="1">
    <location>
        <begin position="990"/>
        <end position="1041"/>
    </location>
</feature>
<comment type="caution">
    <text evidence="4">The sequence shown here is derived from an EMBL/GenBank/DDBJ whole genome shotgun (WGS) entry which is preliminary data.</text>
</comment>
<accession>A0ABP0FFA0</accession>
<reference evidence="4 5" key="1">
    <citation type="submission" date="2024-02" db="EMBL/GenBank/DDBJ databases">
        <authorList>
            <person name="Daric V."/>
            <person name="Darras S."/>
        </authorList>
    </citation>
    <scope>NUCLEOTIDE SEQUENCE [LARGE SCALE GENOMIC DNA]</scope>
</reference>
<proteinExistence type="predicted"/>
<gene>
    <name evidence="4" type="ORF">CVLEPA_LOCUS6418</name>
</gene>
<dbReference type="InterPro" id="IPR050540">
    <property type="entry name" value="F-actin_Monoox_Mical"/>
</dbReference>
<organism evidence="4 5">
    <name type="scientific">Clavelina lepadiformis</name>
    <name type="common">Light-bulb sea squirt</name>
    <name type="synonym">Ascidia lepadiformis</name>
    <dbReference type="NCBI Taxonomy" id="159417"/>
    <lineage>
        <taxon>Eukaryota</taxon>
        <taxon>Metazoa</taxon>
        <taxon>Chordata</taxon>
        <taxon>Tunicata</taxon>
        <taxon>Ascidiacea</taxon>
        <taxon>Aplousobranchia</taxon>
        <taxon>Clavelinidae</taxon>
        <taxon>Clavelina</taxon>
    </lineage>
</organism>
<keyword evidence="5" id="KW-1185">Reference proteome</keyword>
<keyword evidence="1" id="KW-0175">Coiled coil</keyword>
<sequence length="1059" mass="118202">MFRKVKQIHKHASKYKFAITLNEIRLHVTKVWQPHKLLVTLTRKKKKITGNPQSWHPSVEDPYRGTVKWSGRFQEVVEIIATLLEKSSGTLNFESKSWVFVLENEARDGKRKPIATARVDLAKQVTHVPNTQFLELPMKPVAGKLISAKLTISVICTLISVGPMNEADLASVAESAASDDTVRLGDIDVGNLQDLDEHCYQPNCESKSKDLETVEETSLQFSTLACQIESLKTDVDCFSSSLSNTEEKSLTDCLQDDFIAGQPENHVSNNFQVMGQVSYTKVNQNLKGSSNAVMVFDKSACSKLIYDIEEKEGEDDVFSANVDRLLDELPKDNNDDCIPITAVISTATCKARAVSGDVNEILPNISDNTSSNKFSKSNIVSSSFAETVLTRSPSLAVERQFHSLKSDENAEKHETVEISMNQNLTEHSGSESEICEDSNNDFINPSDFSFSRKSEEFSRGELGTLIVSQKDNNVIMPTKENWVCSTPYATILTSVDERQYVCQKTDKHVMQLQTDGIQLHSESELPTTVPEICEDLDNDSGNPFINQSIFCFSPNPKDYSEKDHDTSTSSQKVNNVIMSTKEAWVCSTPCVEISTGALCSRDSALDSGSLSDEDNDLQNSFVVPDIKENLYMNKDTQDVVGSPITNLSSQTGEVFITPKTAIEQVDMEQTIAKLLKASSERSRKEKTSQLIETARIEVVKDKNPYTISSTQPDVSKRAQQLIQATRNMLDMSKNTENAFSCASDGSAHESPSEDLETIVDEKKQSRFNAHPFVNEVTISDAANKTLASQHFSETANNLNMKKPSLRSCSDDDVHTHGCNTIHENAEGSAVVQCFSKLTLIQSQDSPDNNENKVDSATQQEMLTIVPNAAVYSLSPAREGKSFLNSNEVEETVVNPTANDVLKEEMALTAELTTVEERSVEVQTAVQQLQSLGPAASKKVEKELMQEWFQLVHKKNSILRQQDILALKKEEQVMLKMVEDVHRELMPLMFMEDSMKTLAQKERETKLLEEKVRLVNKRDEIMQEMNEKEQTALDEDERLQTNLGQNMAQALQKEDKCSIM</sequence>
<name>A0ABP0FFA0_CLALP</name>
<evidence type="ECO:0000313" key="4">
    <source>
        <dbReference type="EMBL" id="CAK8677012.1"/>
    </source>
</evidence>